<organism evidence="1 2">
    <name type="scientific">Leucogyrophana mollusca</name>
    <dbReference type="NCBI Taxonomy" id="85980"/>
    <lineage>
        <taxon>Eukaryota</taxon>
        <taxon>Fungi</taxon>
        <taxon>Dikarya</taxon>
        <taxon>Basidiomycota</taxon>
        <taxon>Agaricomycotina</taxon>
        <taxon>Agaricomycetes</taxon>
        <taxon>Agaricomycetidae</taxon>
        <taxon>Boletales</taxon>
        <taxon>Boletales incertae sedis</taxon>
        <taxon>Leucogyrophana</taxon>
    </lineage>
</organism>
<dbReference type="Proteomes" id="UP000790709">
    <property type="component" value="Unassembled WGS sequence"/>
</dbReference>
<dbReference type="EMBL" id="MU266516">
    <property type="protein sequence ID" value="KAH7921672.1"/>
    <property type="molecule type" value="Genomic_DNA"/>
</dbReference>
<evidence type="ECO:0000313" key="2">
    <source>
        <dbReference type="Proteomes" id="UP000790709"/>
    </source>
</evidence>
<sequence>MDNYLPRLEELKLAFEGRHAPPEQRLIIRALTGKDPDSKKAAAFAAALDMQDITRYALEKFLETGDKGAVVFNIKYPYMDTPTFSRLFWIPRQAFVSSLHPTIPKRVTEYDPAKNCCVMLMLPSSDYRSAQVWSTTVLYSLPRNYPLWNDVRELKQDWEENMRVWEKEGLLTPHP</sequence>
<keyword evidence="2" id="KW-1185">Reference proteome</keyword>
<reference evidence="1" key="1">
    <citation type="journal article" date="2021" name="New Phytol.">
        <title>Evolutionary innovations through gain and loss of genes in the ectomycorrhizal Boletales.</title>
        <authorList>
            <person name="Wu G."/>
            <person name="Miyauchi S."/>
            <person name="Morin E."/>
            <person name="Kuo A."/>
            <person name="Drula E."/>
            <person name="Varga T."/>
            <person name="Kohler A."/>
            <person name="Feng B."/>
            <person name="Cao Y."/>
            <person name="Lipzen A."/>
            <person name="Daum C."/>
            <person name="Hundley H."/>
            <person name="Pangilinan J."/>
            <person name="Johnson J."/>
            <person name="Barry K."/>
            <person name="LaButti K."/>
            <person name="Ng V."/>
            <person name="Ahrendt S."/>
            <person name="Min B."/>
            <person name="Choi I.G."/>
            <person name="Park H."/>
            <person name="Plett J.M."/>
            <person name="Magnuson J."/>
            <person name="Spatafora J.W."/>
            <person name="Nagy L.G."/>
            <person name="Henrissat B."/>
            <person name="Grigoriev I.V."/>
            <person name="Yang Z.L."/>
            <person name="Xu J."/>
            <person name="Martin F.M."/>
        </authorList>
    </citation>
    <scope>NUCLEOTIDE SEQUENCE</scope>
    <source>
        <strain evidence="1">KUC20120723A-06</strain>
    </source>
</reference>
<accession>A0ACB8B8B4</accession>
<name>A0ACB8B8B4_9AGAM</name>
<comment type="caution">
    <text evidence="1">The sequence shown here is derived from an EMBL/GenBank/DDBJ whole genome shotgun (WGS) entry which is preliminary data.</text>
</comment>
<proteinExistence type="predicted"/>
<protein>
    <submittedName>
        <fullName evidence="1">Uncharacterized protein</fullName>
    </submittedName>
</protein>
<gene>
    <name evidence="1" type="ORF">BV22DRAFT_1132097</name>
</gene>
<evidence type="ECO:0000313" key="1">
    <source>
        <dbReference type="EMBL" id="KAH7921672.1"/>
    </source>
</evidence>